<feature type="compositionally biased region" description="Polar residues" evidence="13">
    <location>
        <begin position="877"/>
        <end position="887"/>
    </location>
</feature>
<feature type="domain" description="Vps53 C-terminal" evidence="16">
    <location>
        <begin position="729"/>
        <end position="813"/>
    </location>
</feature>
<reference evidence="18" key="1">
    <citation type="submission" date="2018-08" db="EMBL/GenBank/DDBJ databases">
        <authorList>
            <person name="Cornetti L."/>
        </authorList>
    </citation>
    <scope>NUCLEOTIDE SEQUENCE</scope>
    <source>
        <strain evidence="18">CA-CH-1</strain>
    </source>
</reference>
<dbReference type="GO" id="GO:0005829">
    <property type="term" value="C:cytosol"/>
    <property type="evidence" value="ECO:0007669"/>
    <property type="project" value="GOC"/>
</dbReference>
<dbReference type="Pfam" id="PF04100">
    <property type="entry name" value="Vps53_N"/>
    <property type="match status" value="1"/>
</dbReference>
<dbReference type="Pfam" id="PF03200">
    <property type="entry name" value="Glyco_hydro_63"/>
    <property type="match status" value="1"/>
</dbReference>
<evidence type="ECO:0000259" key="14">
    <source>
        <dbReference type="Pfam" id="PF03200"/>
    </source>
</evidence>
<feature type="region of interest" description="Disordered" evidence="13">
    <location>
        <begin position="852"/>
        <end position="887"/>
    </location>
</feature>
<feature type="domain" description="Glycosyl hydrolase family 63 N-terminal" evidence="17">
    <location>
        <begin position="942"/>
        <end position="1112"/>
    </location>
</feature>
<dbReference type="FunFam" id="1.50.10.10:FF:000009">
    <property type="entry name" value="mannosyl-oligosaccharide glucosidase"/>
    <property type="match status" value="1"/>
</dbReference>
<dbReference type="InterPro" id="IPR012341">
    <property type="entry name" value="6hp_glycosidase-like_sf"/>
</dbReference>
<feature type="coiled-coil region" evidence="12">
    <location>
        <begin position="99"/>
        <end position="133"/>
    </location>
</feature>
<comment type="pathway">
    <text evidence="3">Glycan metabolism; N-glycan degradation.</text>
</comment>
<evidence type="ECO:0000259" key="15">
    <source>
        <dbReference type="Pfam" id="PF04100"/>
    </source>
</evidence>
<name>A0A4Y7MH52_9CRUS</name>
<dbReference type="Gene3D" id="1.10.357.110">
    <property type="entry name" value="Vacuolar protein sorting-associated protein 53, C-terminus"/>
    <property type="match status" value="1"/>
</dbReference>
<evidence type="ECO:0000256" key="11">
    <source>
        <dbReference type="ARBA" id="ARBA00023295"/>
    </source>
</evidence>
<comment type="subcellular location">
    <subcellularLocation>
        <location evidence="2">Endosome membrane</location>
        <topology evidence="2">Peripheral membrane protein</topology>
    </subcellularLocation>
    <subcellularLocation>
        <location evidence="1">Golgi apparatus</location>
        <location evidence="1">trans-Golgi network membrane</location>
        <topology evidence="1">Peripheral membrane protein</topology>
    </subcellularLocation>
</comment>
<keyword evidence="10" id="KW-0472">Membrane</keyword>
<dbReference type="GO" id="GO:0042147">
    <property type="term" value="P:retrograde transport, endosome to Golgi"/>
    <property type="evidence" value="ECO:0007669"/>
    <property type="project" value="InterPro"/>
</dbReference>
<dbReference type="Gene3D" id="2.70.98.110">
    <property type="entry name" value="Glycosyl hydrolase family 63, N-terminal domain"/>
    <property type="match status" value="1"/>
</dbReference>
<dbReference type="InterPro" id="IPR031745">
    <property type="entry name" value="Vps53_C"/>
</dbReference>
<evidence type="ECO:0000256" key="5">
    <source>
        <dbReference type="ARBA" id="ARBA00010833"/>
    </source>
</evidence>
<feature type="region of interest" description="Disordered" evidence="13">
    <location>
        <begin position="374"/>
        <end position="412"/>
    </location>
</feature>
<sequence>MAAQDVDDFLDDELVNQYIIFPPEVIAAIDLVFPSQDPLDRADFNPIDYINNLFPTEQSLSNIEEVISDFQGKIHSLDSDIKSCIRSQSGVSADGAAALEEAQIAIGQLFARIKDIRAKAEKSEHTVREITRDIKQLDIAKRNLTSAITTLNHLHFLVFGVDQLQSLCQKRQYSEIASLLQGVNRVMEHFTPYLDIPQVKQLAAQLEQIEKSLGDQISSDFKEAFSGTGPKQPSTLTQLSEACSVLNVIEPRFKREIIRWFVSLQLVEYSHLFQESEENAWLDRIDRRYAWIKRHLLNFEERMGRIFSQDWEMSERIAVEFCLLTRNELTKIMAKRVNEIDVKLLLFTLQKTTQFEELLSRRFTGASMEEVISSETSSKKIESTNPFEEPHGKNPFEEDEEPEKPIPPTQTQLTTAESLTVSPFHGLISRCFESHLNIFVDSQDKNMAELIDRFVADLKIQGPSLAQAEIEGCCVLPSCADLFVFYKKCLLQCAQLSTGQPMLSLTSVFKKYLREYASRLLQSNLPSSITPVLPMSMSSLTKDFTRELRDLSSGGAAGLIQNFQSLLKEGDMSSTSPKYNKDDIARICTILTTAEYCLETTQQLEGKLKEKVQPALADKVDLGSEQDLFGSVISQCIQLLVADLEGACEPALVTMAKTAWQTWESVGDQSHYVTLMTSQFKHYIPFIRDCLTSSRKYFTQFCMRFVNAFMARFVQQLYKCKPVGVVGAEQLLLDTHMLKTALLDLPSVGSQVARKPPASYSKMVVKGMTRAEMILKVVMDASDTNAKYVAHYMRLLPESDPSEFQKILDMKGVRRAEQQILVEIYRSQQTSQGNKEDSSGFSSVATSGNKKLHVIGASETKKNRPKVLKSSDHSTHSHNQGVSTLNVSRKQHNGSLYTGVGVIAISVVSWFVYQGYLETRVNSPLTENKVAFPSSHDFPERYWGSFRPGVYFGMKSRDTHSLLAGLMWFMPDVAAAGNLNLRHLCDQGDNLEQYGWKEHDGRNFGVQVIIDKFIQLETSFVTKLGGNHGGDWTARIQVEPRMKELKGQQVTLYFYLTLDDNGKGLLQPIRMIDNMDTSGMDASESVKFLGLSAVHGHTEKLGDFRSGLRLMEDKRSKERHISLAGALFAKEDNLKQPNFVVHQVTGKLPLQLEIVYESNSFAERGILLRGEVYDALLQKYREQFRIQFESKFRLNEKGFSEEEQDFAKSAMSNLVGGIGYFYGSSKVQSVHNKEPVPYWNAPLYTAVPSRSFFPRGFLWDEGFHNLIISQWDREISFDIMAHWFDLMNVEGWIPREQILGSEARARVPDEFVVQRNNQGNPPTFFLVLDAMFKNRPVRDISTLELEQLNRMWPRLVSWYNWFNTSLHGSEPGTYYWRGRDTASTRELNPKSLSSGLDDYPRASHPTTYERHLDLRCWITLAAKVMASIADIIGREGRKYHETFVFLSNNELLNAQHWSEKAKRYADYGLHSSNVTLRRPKSIAGQPKPDKIRWVSEEPTPRFIDDTFGYVSLFPLIIEILQPDSPQLGQLLQDLRNPNLLWTKYGLRSLSKTSPLYNKRNTEHDPPYWRGPIWINVNYLVARALHHYSVVEGPHQTRALLLYNELRENLITNVLREYRKTGYIWEQYNDANGAGQGCRPFTGWSTLILPLMSETYV</sequence>
<evidence type="ECO:0000256" key="3">
    <source>
        <dbReference type="ARBA" id="ARBA00004740"/>
    </source>
</evidence>
<evidence type="ECO:0000256" key="4">
    <source>
        <dbReference type="ARBA" id="ARBA00008628"/>
    </source>
</evidence>
<feature type="domain" description="Vps53 N-terminal" evidence="15">
    <location>
        <begin position="43"/>
        <end position="457"/>
    </location>
</feature>
<dbReference type="InterPro" id="IPR007234">
    <property type="entry name" value="Vps53_N"/>
</dbReference>
<keyword evidence="7" id="KW-0967">Endosome</keyword>
<evidence type="ECO:0000256" key="8">
    <source>
        <dbReference type="ARBA" id="ARBA00022801"/>
    </source>
</evidence>
<dbReference type="InterPro" id="IPR038260">
    <property type="entry name" value="Vps53_C_sf"/>
</dbReference>
<protein>
    <recommendedName>
        <fullName evidence="6">Vacuolar protein sorting-associated protein 53 homolog</fullName>
    </recommendedName>
</protein>
<dbReference type="PANTHER" id="PTHR12820:SF0">
    <property type="entry name" value="VACUOLAR PROTEIN SORTING-ASSOCIATED PROTEIN 53 HOMOLOG"/>
    <property type="match status" value="1"/>
</dbReference>
<dbReference type="InterPro" id="IPR038518">
    <property type="entry name" value="Glyco_hydro_63N_sf"/>
</dbReference>
<evidence type="ECO:0000256" key="10">
    <source>
        <dbReference type="ARBA" id="ARBA00023136"/>
    </source>
</evidence>
<dbReference type="Pfam" id="PF16923">
    <property type="entry name" value="Glyco_hydro_63N"/>
    <property type="match status" value="1"/>
</dbReference>
<dbReference type="PANTHER" id="PTHR12820">
    <property type="entry name" value="VACUOLAR SORTING PROTEIN 53"/>
    <property type="match status" value="1"/>
</dbReference>
<gene>
    <name evidence="18" type="primary">EOG090X024P</name>
</gene>
<evidence type="ECO:0000256" key="7">
    <source>
        <dbReference type="ARBA" id="ARBA00022753"/>
    </source>
</evidence>
<keyword evidence="9" id="KW-0333">Golgi apparatus</keyword>
<comment type="similarity">
    <text evidence="4">Belongs to the VPS53 family.</text>
</comment>
<keyword evidence="12" id="KW-0175">Coiled coil</keyword>
<dbReference type="GO" id="GO:0000938">
    <property type="term" value="C:GARP complex"/>
    <property type="evidence" value="ECO:0007669"/>
    <property type="project" value="InterPro"/>
</dbReference>
<proteinExistence type="evidence at transcript level"/>
<dbReference type="GO" id="GO:0010008">
    <property type="term" value="C:endosome membrane"/>
    <property type="evidence" value="ECO:0007669"/>
    <property type="project" value="UniProtKB-SubCell"/>
</dbReference>
<keyword evidence="8" id="KW-0378">Hydrolase</keyword>
<evidence type="ECO:0000256" key="12">
    <source>
        <dbReference type="SAM" id="Coils"/>
    </source>
</evidence>
<dbReference type="GO" id="GO:0005783">
    <property type="term" value="C:endoplasmic reticulum"/>
    <property type="evidence" value="ECO:0007669"/>
    <property type="project" value="UniProtKB-ARBA"/>
</dbReference>
<dbReference type="InterPro" id="IPR031631">
    <property type="entry name" value="Glyco_hydro_63N"/>
</dbReference>
<feature type="compositionally biased region" description="Basic and acidic residues" evidence="13">
    <location>
        <begin position="377"/>
        <end position="396"/>
    </location>
</feature>
<dbReference type="FunFam" id="1.10.357.110:FF:000006">
    <property type="entry name" value="Vacuolar protein sorting-associated protein 53"/>
    <property type="match status" value="1"/>
</dbReference>
<evidence type="ECO:0000313" key="18">
    <source>
        <dbReference type="EMBL" id="SVE79352.1"/>
    </source>
</evidence>
<dbReference type="Pfam" id="PF16854">
    <property type="entry name" value="VPS53_C"/>
    <property type="match status" value="1"/>
</dbReference>
<dbReference type="InterPro" id="IPR031335">
    <property type="entry name" value="Glyco_hydro_63_C"/>
</dbReference>
<dbReference type="SUPFAM" id="SSF48208">
    <property type="entry name" value="Six-hairpin glycosidases"/>
    <property type="match status" value="1"/>
</dbReference>
<evidence type="ECO:0000259" key="16">
    <source>
        <dbReference type="Pfam" id="PF16854"/>
    </source>
</evidence>
<evidence type="ECO:0000256" key="9">
    <source>
        <dbReference type="ARBA" id="ARBA00023034"/>
    </source>
</evidence>
<evidence type="ECO:0000256" key="2">
    <source>
        <dbReference type="ARBA" id="ARBA00004481"/>
    </source>
</evidence>
<dbReference type="InterPro" id="IPR008928">
    <property type="entry name" value="6-hairpin_glycosidase_sf"/>
</dbReference>
<dbReference type="EMBL" id="LR009733">
    <property type="protein sequence ID" value="SVE79352.1"/>
    <property type="molecule type" value="mRNA"/>
</dbReference>
<dbReference type="OrthoDB" id="410058at2759"/>
<accession>A0A4Y7MH52</accession>
<evidence type="ECO:0000259" key="17">
    <source>
        <dbReference type="Pfam" id="PF16923"/>
    </source>
</evidence>
<evidence type="ECO:0000256" key="6">
    <source>
        <dbReference type="ARBA" id="ARBA00014103"/>
    </source>
</evidence>
<dbReference type="GO" id="GO:0005975">
    <property type="term" value="P:carbohydrate metabolic process"/>
    <property type="evidence" value="ECO:0007669"/>
    <property type="project" value="InterPro"/>
</dbReference>
<dbReference type="GO" id="GO:0015926">
    <property type="term" value="F:glucosidase activity"/>
    <property type="evidence" value="ECO:0007669"/>
    <property type="project" value="UniProtKB-ARBA"/>
</dbReference>
<comment type="similarity">
    <text evidence="5">Belongs to the glycosyl hydrolase 63 family.</text>
</comment>
<dbReference type="Gene3D" id="1.50.10.10">
    <property type="match status" value="1"/>
</dbReference>
<evidence type="ECO:0000256" key="13">
    <source>
        <dbReference type="SAM" id="MobiDB-lite"/>
    </source>
</evidence>
<feature type="domain" description="Glycosyl hydrolase family 63 C-terminal" evidence="14">
    <location>
        <begin position="1170"/>
        <end position="1653"/>
    </location>
</feature>
<dbReference type="InterPro" id="IPR039766">
    <property type="entry name" value="Vps53"/>
</dbReference>
<keyword evidence="11" id="KW-0326">Glycosidase</keyword>
<organism evidence="18">
    <name type="scientific">Daphnia magna</name>
    <dbReference type="NCBI Taxonomy" id="35525"/>
    <lineage>
        <taxon>Eukaryota</taxon>
        <taxon>Metazoa</taxon>
        <taxon>Ecdysozoa</taxon>
        <taxon>Arthropoda</taxon>
        <taxon>Crustacea</taxon>
        <taxon>Branchiopoda</taxon>
        <taxon>Diplostraca</taxon>
        <taxon>Cladocera</taxon>
        <taxon>Anomopoda</taxon>
        <taxon>Daphniidae</taxon>
        <taxon>Daphnia</taxon>
    </lineage>
</organism>
<evidence type="ECO:0000256" key="1">
    <source>
        <dbReference type="ARBA" id="ARBA00004150"/>
    </source>
</evidence>
<feature type="region of interest" description="Disordered" evidence="13">
    <location>
        <begin position="827"/>
        <end position="846"/>
    </location>
</feature>